<dbReference type="PANTHER" id="PTHR24082">
    <property type="entry name" value="NUCLEAR HORMONE RECEPTOR"/>
    <property type="match status" value="1"/>
</dbReference>
<dbReference type="GO" id="GO:0008270">
    <property type="term" value="F:zinc ion binding"/>
    <property type="evidence" value="ECO:0007669"/>
    <property type="project" value="UniProtKB-KW"/>
</dbReference>
<protein>
    <recommendedName>
        <fullName evidence="12">Nuclear receptor domain-containing protein</fullName>
    </recommendedName>
</protein>
<dbReference type="Pfam" id="PF00105">
    <property type="entry name" value="zf-C4"/>
    <property type="match status" value="1"/>
</dbReference>
<dbReference type="PANTHER" id="PTHR24082:SF507">
    <property type="entry name" value="BILE ACID RECEPTOR-RELATED"/>
    <property type="match status" value="1"/>
</dbReference>
<dbReference type="CDD" id="cd06916">
    <property type="entry name" value="NR_DBD_like"/>
    <property type="match status" value="1"/>
</dbReference>
<keyword evidence="7" id="KW-0503">Monooxygenase</keyword>
<evidence type="ECO:0000256" key="11">
    <source>
        <dbReference type="ARBA" id="ARBA00023242"/>
    </source>
</evidence>
<dbReference type="PROSITE" id="PS00031">
    <property type="entry name" value="NUCLEAR_REC_DBD_1"/>
    <property type="match status" value="1"/>
</dbReference>
<dbReference type="SUPFAM" id="SSF48264">
    <property type="entry name" value="Cytochrome P450"/>
    <property type="match status" value="1"/>
</dbReference>
<evidence type="ECO:0000256" key="10">
    <source>
        <dbReference type="ARBA" id="ARBA00023170"/>
    </source>
</evidence>
<keyword evidence="10" id="KW-0675">Receptor</keyword>
<dbReference type="EMBL" id="CAJPIZ010007372">
    <property type="protein sequence ID" value="CAG2110273.1"/>
    <property type="molecule type" value="Genomic_DNA"/>
</dbReference>
<sequence>MFLLTRLEPDVLKAHKNIYYESVCTDFCDPVIGVEFKAKAECRPGVVQWFTDQNIVATVIDLIFASTETTCATFQCMVLFVAYCEDWQRKMRVEIDDVLADRVVTLADRRRMHCVQAFIAETLRYGTATPTRHELVANKTIVLQHSYNMLLDDHHWLHADQFDPGRFQNDADMSGANDANDCYIVDSFGDANQIRGSESTHEQSLCAVCGDTAFGNHYNAITCQGCKGFFKRSVTNNAIYKCEFKNNCIIDLYTRRKCRHCRHKRCLSSGMDPELVRSGDKINANTIQAVNHIRSHMTSNTVNISHNDMITLIEIQNMIINEVVHWQHVFASPTDAEVKKITAFPLEDNESDHQKANKHVIEMTVLTQQLIVAFANRLP</sequence>
<dbReference type="Proteomes" id="UP000759131">
    <property type="component" value="Unassembled WGS sequence"/>
</dbReference>
<proteinExistence type="inferred from homology"/>
<dbReference type="GO" id="GO:0030154">
    <property type="term" value="P:cell differentiation"/>
    <property type="evidence" value="ECO:0007669"/>
    <property type="project" value="TreeGrafter"/>
</dbReference>
<evidence type="ECO:0000256" key="4">
    <source>
        <dbReference type="ARBA" id="ARBA00022771"/>
    </source>
</evidence>
<keyword evidence="4" id="KW-0863">Zinc-finger</keyword>
<keyword evidence="5" id="KW-0862">Zinc</keyword>
<dbReference type="Gene3D" id="3.30.50.10">
    <property type="entry name" value="Erythroid Transcription Factor GATA-1, subunit A"/>
    <property type="match status" value="1"/>
</dbReference>
<dbReference type="EMBL" id="OC861947">
    <property type="protein sequence ID" value="CAD7629843.1"/>
    <property type="molecule type" value="Genomic_DNA"/>
</dbReference>
<dbReference type="SUPFAM" id="SSF57716">
    <property type="entry name" value="Glucocorticoid receptor-like (DNA-binding domain)"/>
    <property type="match status" value="1"/>
</dbReference>
<feature type="non-terminal residue" evidence="13">
    <location>
        <position position="1"/>
    </location>
</feature>
<dbReference type="GO" id="GO:0090575">
    <property type="term" value="C:RNA polymerase II transcription regulator complex"/>
    <property type="evidence" value="ECO:0007669"/>
    <property type="project" value="TreeGrafter"/>
</dbReference>
<dbReference type="GO" id="GO:0000122">
    <property type="term" value="P:negative regulation of transcription by RNA polymerase II"/>
    <property type="evidence" value="ECO:0007669"/>
    <property type="project" value="TreeGrafter"/>
</dbReference>
<dbReference type="FunFam" id="3.30.50.10:FF:000030">
    <property type="entry name" value="Nuclear Hormone Receptor family"/>
    <property type="match status" value="1"/>
</dbReference>
<dbReference type="AlphaFoldDB" id="A0A7R9KUT0"/>
<dbReference type="PRINTS" id="PR00047">
    <property type="entry name" value="STROIDFINGER"/>
</dbReference>
<evidence type="ECO:0000256" key="1">
    <source>
        <dbReference type="ARBA" id="ARBA00005993"/>
    </source>
</evidence>
<dbReference type="InterPro" id="IPR013088">
    <property type="entry name" value="Znf_NHR/GATA"/>
</dbReference>
<keyword evidence="6" id="KW-0805">Transcription regulation</keyword>
<keyword evidence="7" id="KW-0560">Oxidoreductase</keyword>
<dbReference type="GO" id="GO:0016705">
    <property type="term" value="F:oxidoreductase activity, acting on paired donors, with incorporation or reduction of molecular oxygen"/>
    <property type="evidence" value="ECO:0007669"/>
    <property type="project" value="InterPro"/>
</dbReference>
<dbReference type="GO" id="GO:0004879">
    <property type="term" value="F:nuclear receptor activity"/>
    <property type="evidence" value="ECO:0007669"/>
    <property type="project" value="TreeGrafter"/>
</dbReference>
<keyword evidence="9" id="KW-0804">Transcription</keyword>
<reference evidence="13" key="1">
    <citation type="submission" date="2020-11" db="EMBL/GenBank/DDBJ databases">
        <authorList>
            <person name="Tran Van P."/>
        </authorList>
    </citation>
    <scope>NUCLEOTIDE SEQUENCE</scope>
</reference>
<comment type="similarity">
    <text evidence="1">Belongs to the nuclear hormone receptor family.</text>
</comment>
<dbReference type="GO" id="GO:0004497">
    <property type="term" value="F:monooxygenase activity"/>
    <property type="evidence" value="ECO:0007669"/>
    <property type="project" value="UniProtKB-KW"/>
</dbReference>
<name>A0A7R9KUT0_9ACAR</name>
<evidence type="ECO:0000313" key="13">
    <source>
        <dbReference type="EMBL" id="CAD7629843.1"/>
    </source>
</evidence>
<dbReference type="InterPro" id="IPR050234">
    <property type="entry name" value="Nuclear_hormone_rcpt_NR1"/>
</dbReference>
<evidence type="ECO:0000256" key="5">
    <source>
        <dbReference type="ARBA" id="ARBA00022833"/>
    </source>
</evidence>
<dbReference type="Gene3D" id="1.10.630.10">
    <property type="entry name" value="Cytochrome P450"/>
    <property type="match status" value="1"/>
</dbReference>
<dbReference type="InterPro" id="IPR001128">
    <property type="entry name" value="Cyt_P450"/>
</dbReference>
<dbReference type="GO" id="GO:0005506">
    <property type="term" value="F:iron ion binding"/>
    <property type="evidence" value="ECO:0007669"/>
    <property type="project" value="InterPro"/>
</dbReference>
<organism evidence="13">
    <name type="scientific">Medioppia subpectinata</name>
    <dbReference type="NCBI Taxonomy" id="1979941"/>
    <lineage>
        <taxon>Eukaryota</taxon>
        <taxon>Metazoa</taxon>
        <taxon>Ecdysozoa</taxon>
        <taxon>Arthropoda</taxon>
        <taxon>Chelicerata</taxon>
        <taxon>Arachnida</taxon>
        <taxon>Acari</taxon>
        <taxon>Acariformes</taxon>
        <taxon>Sarcoptiformes</taxon>
        <taxon>Oribatida</taxon>
        <taxon>Brachypylina</taxon>
        <taxon>Oppioidea</taxon>
        <taxon>Oppiidae</taxon>
        <taxon>Medioppia</taxon>
    </lineage>
</organism>
<dbReference type="InterPro" id="IPR036396">
    <property type="entry name" value="Cyt_P450_sf"/>
</dbReference>
<dbReference type="GO" id="GO:0020037">
    <property type="term" value="F:heme binding"/>
    <property type="evidence" value="ECO:0007669"/>
    <property type="project" value="InterPro"/>
</dbReference>
<keyword evidence="8" id="KW-0238">DNA-binding</keyword>
<dbReference type="GO" id="GO:0045944">
    <property type="term" value="P:positive regulation of transcription by RNA polymerase II"/>
    <property type="evidence" value="ECO:0007669"/>
    <property type="project" value="TreeGrafter"/>
</dbReference>
<dbReference type="PRINTS" id="PR00463">
    <property type="entry name" value="EP450I"/>
</dbReference>
<gene>
    <name evidence="13" type="ORF">OSB1V03_LOCUS10258</name>
</gene>
<comment type="similarity">
    <text evidence="2">Belongs to the cytochrome P450 family.</text>
</comment>
<evidence type="ECO:0000256" key="3">
    <source>
        <dbReference type="ARBA" id="ARBA00022723"/>
    </source>
</evidence>
<keyword evidence="14" id="KW-1185">Reference proteome</keyword>
<evidence type="ECO:0000313" key="14">
    <source>
        <dbReference type="Proteomes" id="UP000759131"/>
    </source>
</evidence>
<evidence type="ECO:0000256" key="8">
    <source>
        <dbReference type="ARBA" id="ARBA00023125"/>
    </source>
</evidence>
<dbReference type="OrthoDB" id="1055148at2759"/>
<evidence type="ECO:0000259" key="12">
    <source>
        <dbReference type="PROSITE" id="PS51030"/>
    </source>
</evidence>
<dbReference type="InterPro" id="IPR002401">
    <property type="entry name" value="Cyt_P450_E_grp-I"/>
</dbReference>
<accession>A0A7R9KUT0</accession>
<dbReference type="InterPro" id="IPR001628">
    <property type="entry name" value="Znf_hrmn_rcpt"/>
</dbReference>
<dbReference type="PROSITE" id="PS51030">
    <property type="entry name" value="NUCLEAR_REC_DBD_2"/>
    <property type="match status" value="1"/>
</dbReference>
<dbReference type="Pfam" id="PF00067">
    <property type="entry name" value="p450"/>
    <property type="match status" value="1"/>
</dbReference>
<dbReference type="SMART" id="SM00399">
    <property type="entry name" value="ZnF_C4"/>
    <property type="match status" value="1"/>
</dbReference>
<keyword evidence="11" id="KW-0539">Nucleus</keyword>
<feature type="domain" description="Nuclear receptor" evidence="12">
    <location>
        <begin position="203"/>
        <end position="278"/>
    </location>
</feature>
<evidence type="ECO:0000256" key="6">
    <source>
        <dbReference type="ARBA" id="ARBA00023015"/>
    </source>
</evidence>
<evidence type="ECO:0000256" key="9">
    <source>
        <dbReference type="ARBA" id="ARBA00023163"/>
    </source>
</evidence>
<dbReference type="GO" id="GO:0000978">
    <property type="term" value="F:RNA polymerase II cis-regulatory region sequence-specific DNA binding"/>
    <property type="evidence" value="ECO:0007669"/>
    <property type="project" value="TreeGrafter"/>
</dbReference>
<keyword evidence="3" id="KW-0479">Metal-binding</keyword>
<evidence type="ECO:0000256" key="2">
    <source>
        <dbReference type="ARBA" id="ARBA00010617"/>
    </source>
</evidence>
<evidence type="ECO:0000256" key="7">
    <source>
        <dbReference type="ARBA" id="ARBA00023033"/>
    </source>
</evidence>